<evidence type="ECO:0000256" key="9">
    <source>
        <dbReference type="ARBA" id="ARBA00023163"/>
    </source>
</evidence>
<dbReference type="NCBIfam" id="NF004595">
    <property type="entry name" value="PRK05932.1-2"/>
    <property type="match status" value="1"/>
</dbReference>
<gene>
    <name evidence="14" type="ORF">QC825_06475</name>
</gene>
<evidence type="ECO:0000256" key="4">
    <source>
        <dbReference type="ARBA" id="ARBA00022679"/>
    </source>
</evidence>
<dbReference type="RefSeq" id="WP_251589529.1">
    <property type="nucleotide sequence ID" value="NZ_JAMLJI010000001.1"/>
</dbReference>
<dbReference type="Gene3D" id="1.10.10.60">
    <property type="entry name" value="Homeodomain-like"/>
    <property type="match status" value="1"/>
</dbReference>
<evidence type="ECO:0000259" key="12">
    <source>
        <dbReference type="Pfam" id="PF04552"/>
    </source>
</evidence>
<dbReference type="InterPro" id="IPR007046">
    <property type="entry name" value="RNA_pol_sigma_54_core-bd"/>
</dbReference>
<evidence type="ECO:0000256" key="8">
    <source>
        <dbReference type="ARBA" id="ARBA00023125"/>
    </source>
</evidence>
<keyword evidence="9 10" id="KW-0804">Transcription</keyword>
<organism evidence="14 15">
    <name type="scientific">Larsenimonas suaedae</name>
    <dbReference type="NCBI Taxonomy" id="1851019"/>
    <lineage>
        <taxon>Bacteria</taxon>
        <taxon>Pseudomonadati</taxon>
        <taxon>Pseudomonadota</taxon>
        <taxon>Gammaproteobacteria</taxon>
        <taxon>Oceanospirillales</taxon>
        <taxon>Halomonadaceae</taxon>
        <taxon>Larsenimonas</taxon>
    </lineage>
</organism>
<dbReference type="PANTHER" id="PTHR32248:SF4">
    <property type="entry name" value="RNA POLYMERASE SIGMA-54 FACTOR"/>
    <property type="match status" value="1"/>
</dbReference>
<feature type="domain" description="RNA polymerase sigma factor 54 core-binding" evidence="13">
    <location>
        <begin position="112"/>
        <end position="303"/>
    </location>
</feature>
<dbReference type="InterPro" id="IPR000394">
    <property type="entry name" value="RNA_pol_sigma_54"/>
</dbReference>
<dbReference type="Pfam" id="PF00309">
    <property type="entry name" value="Sigma54_AID"/>
    <property type="match status" value="1"/>
</dbReference>
<dbReference type="GO" id="GO:0003899">
    <property type="term" value="F:DNA-directed RNA polymerase activity"/>
    <property type="evidence" value="ECO:0007669"/>
    <property type="project" value="UniProtKB-EC"/>
</dbReference>
<feature type="domain" description="RNA polymerase sigma factor 54 DNA-binding" evidence="12">
    <location>
        <begin position="317"/>
        <end position="476"/>
    </location>
</feature>
<evidence type="ECO:0000313" key="15">
    <source>
        <dbReference type="Proteomes" id="UP001269375"/>
    </source>
</evidence>
<sequence>MTMKPSLQLRVGAHLTMTPQLQQAIHLLQLSTLDLRQEIQQALESNPMLEQQEAFEEHDASPEPEADWAESIPDTLDHDSDWGDTYQDIGPGSLGTQTPSDEAPGIERNSLEITLQDHVRDQVRLIDLDDRSRLIADYLIDALDDTGRLSVPLDELGQQLTHHFPTLNFKQDELERTLQLMQQCEPGGLFARDLQECLLLQLDQRSGDTPLLAQTRRLIRQFLEALAGGDYKRLKRRLGVDDEQLEQIIQTIQSLDPQPGRRFGGARNHYVIPDLIMRHDTRQGWRVDLNEDALPRVQLNAQYSALIKRADQSQDNTFLKQHLQDAKWLLKSIASRNETLLKVGQEILARQPGFVEHGEAGLNPLTLADIAQAVDMHESTISRVTTQKYLHTPRGVVELKLFFSSQVGTGQDGDAHSGVAIRARIKKYVSEEPTRKPLSDAKLVELLDQQGIKVARRTVAKYREALGIPSSSERKRLA</sequence>
<reference evidence="14 15" key="1">
    <citation type="submission" date="2023-04" db="EMBL/GenBank/DDBJ databases">
        <title>A long-awaited taxogenomic arrangement of the family Halomonadaceae.</title>
        <authorList>
            <person name="De La Haba R."/>
            <person name="Chuvochina M."/>
            <person name="Wittouck S."/>
            <person name="Arahal D.R."/>
            <person name="Sanchez-Porro C."/>
            <person name="Hugenholtz P."/>
            <person name="Ventosa A."/>
        </authorList>
    </citation>
    <scope>NUCLEOTIDE SEQUENCE [LARGE SCALE GENOMIC DNA]</scope>
    <source>
        <strain evidence="14 15">DSM 22428</strain>
    </source>
</reference>
<comment type="function">
    <text evidence="10">Sigma factors are initiation factors that promote the attachment of RNA polymerase to specific initiation sites and are then released.</text>
</comment>
<feature type="region of interest" description="Disordered" evidence="11">
    <location>
        <begin position="50"/>
        <end position="102"/>
    </location>
</feature>
<dbReference type="PRINTS" id="PR00045">
    <property type="entry name" value="SIGMA54FCT"/>
</dbReference>
<protein>
    <recommendedName>
        <fullName evidence="2 10">RNA polymerase sigma-54 factor</fullName>
    </recommendedName>
</protein>
<dbReference type="Proteomes" id="UP001269375">
    <property type="component" value="Unassembled WGS sequence"/>
</dbReference>
<dbReference type="InterPro" id="IPR038709">
    <property type="entry name" value="RpoN_core-bd_sf"/>
</dbReference>
<dbReference type="PROSITE" id="PS50044">
    <property type="entry name" value="SIGMA54_3"/>
    <property type="match status" value="1"/>
</dbReference>
<keyword evidence="15" id="KW-1185">Reference proteome</keyword>
<keyword evidence="3 10" id="KW-0240">DNA-directed RNA polymerase</keyword>
<dbReference type="Pfam" id="PF04963">
    <property type="entry name" value="Sigma54_CBD"/>
    <property type="match status" value="1"/>
</dbReference>
<dbReference type="InterPro" id="IPR007634">
    <property type="entry name" value="RNA_pol_sigma_54_DNA-bd"/>
</dbReference>
<dbReference type="NCBIfam" id="NF009118">
    <property type="entry name" value="PRK12469.1"/>
    <property type="match status" value="1"/>
</dbReference>
<keyword evidence="6 10" id="KW-0805">Transcription regulation</keyword>
<proteinExistence type="inferred from homology"/>
<dbReference type="PANTHER" id="PTHR32248">
    <property type="entry name" value="RNA POLYMERASE SIGMA-54 FACTOR"/>
    <property type="match status" value="1"/>
</dbReference>
<name>A0ABU1GVX7_9GAMM</name>
<dbReference type="NCBIfam" id="TIGR02395">
    <property type="entry name" value="rpoN_sigma"/>
    <property type="match status" value="1"/>
</dbReference>
<keyword evidence="4 10" id="KW-0808">Transferase</keyword>
<evidence type="ECO:0000313" key="14">
    <source>
        <dbReference type="EMBL" id="MDR5895712.1"/>
    </source>
</evidence>
<evidence type="ECO:0000256" key="1">
    <source>
        <dbReference type="ARBA" id="ARBA00008798"/>
    </source>
</evidence>
<evidence type="ECO:0000259" key="13">
    <source>
        <dbReference type="Pfam" id="PF04963"/>
    </source>
</evidence>
<dbReference type="Pfam" id="PF04552">
    <property type="entry name" value="Sigma54_DBD"/>
    <property type="match status" value="1"/>
</dbReference>
<evidence type="ECO:0000256" key="6">
    <source>
        <dbReference type="ARBA" id="ARBA00023015"/>
    </source>
</evidence>
<comment type="similarity">
    <text evidence="1 10">Belongs to the sigma-54 factor family.</text>
</comment>
<keyword evidence="5 10" id="KW-0548">Nucleotidyltransferase</keyword>
<evidence type="ECO:0000256" key="11">
    <source>
        <dbReference type="SAM" id="MobiDB-lite"/>
    </source>
</evidence>
<keyword evidence="8 10" id="KW-0238">DNA-binding</keyword>
<dbReference type="PROSITE" id="PS00718">
    <property type="entry name" value="SIGMA54_2"/>
    <property type="match status" value="1"/>
</dbReference>
<evidence type="ECO:0000256" key="2">
    <source>
        <dbReference type="ARBA" id="ARBA00019942"/>
    </source>
</evidence>
<keyword evidence="7 10" id="KW-0731">Sigma factor</keyword>
<dbReference type="PIRSF" id="PIRSF000774">
    <property type="entry name" value="RpoN"/>
    <property type="match status" value="1"/>
</dbReference>
<accession>A0ABU1GVX7</accession>
<dbReference type="PROSITE" id="PS00717">
    <property type="entry name" value="SIGMA54_1"/>
    <property type="match status" value="1"/>
</dbReference>
<evidence type="ECO:0000256" key="7">
    <source>
        <dbReference type="ARBA" id="ARBA00023082"/>
    </source>
</evidence>
<evidence type="ECO:0000256" key="10">
    <source>
        <dbReference type="PIRNR" id="PIRNR000774"/>
    </source>
</evidence>
<comment type="caution">
    <text evidence="14">The sequence shown here is derived from an EMBL/GenBank/DDBJ whole genome shotgun (WGS) entry which is preliminary data.</text>
</comment>
<dbReference type="Gene3D" id="1.10.10.1330">
    <property type="entry name" value="RNA polymerase sigma-54 factor, core-binding domain"/>
    <property type="match status" value="1"/>
</dbReference>
<dbReference type="EMBL" id="JARWAO010000003">
    <property type="protein sequence ID" value="MDR5895712.1"/>
    <property type="molecule type" value="Genomic_DNA"/>
</dbReference>
<evidence type="ECO:0000256" key="3">
    <source>
        <dbReference type="ARBA" id="ARBA00022478"/>
    </source>
</evidence>
<evidence type="ECO:0000256" key="5">
    <source>
        <dbReference type="ARBA" id="ARBA00022695"/>
    </source>
</evidence>